<accession>A0A917CJ71</accession>
<sequence length="245" mass="26172">MTSVATLGPSTAERVRSACLRAEHAVLAVEGSAPAVTSVHHLRSPGEMVLVVPAGSTVGGPAVLELTDHAPVDLRERVRSLVWISGDLRRVPDSVVRPVASAVAAEYPHPGLLDVGHTGTLLRLIINSVVVADGSGAEPVPVEDLLRAEPDPFWEVETEWLQHLDSDHSELVAKIARRLPPSMRQGVARPLGIDRYGVRLRVEGPHGDNDVRIPFAAPVDDVAGLSQAIRVLMGCPFLNGLRARD</sequence>
<comment type="caution">
    <text evidence="2">The sequence shown here is derived from an EMBL/GenBank/DDBJ whole genome shotgun (WGS) entry which is preliminary data.</text>
</comment>
<organism evidence="2 3">
    <name type="scientific">Rhodococcoides trifolii</name>
    <dbReference type="NCBI Taxonomy" id="908250"/>
    <lineage>
        <taxon>Bacteria</taxon>
        <taxon>Bacillati</taxon>
        <taxon>Actinomycetota</taxon>
        <taxon>Actinomycetes</taxon>
        <taxon>Mycobacteriales</taxon>
        <taxon>Nocardiaceae</taxon>
        <taxon>Rhodococcoides</taxon>
    </lineage>
</organism>
<reference evidence="2" key="1">
    <citation type="journal article" date="2014" name="Int. J. Syst. Evol. Microbiol.">
        <title>Complete genome sequence of Corynebacterium casei LMG S-19264T (=DSM 44701T), isolated from a smear-ripened cheese.</title>
        <authorList>
            <consortium name="US DOE Joint Genome Institute (JGI-PGF)"/>
            <person name="Walter F."/>
            <person name="Albersmeier A."/>
            <person name="Kalinowski J."/>
            <person name="Ruckert C."/>
        </authorList>
    </citation>
    <scope>NUCLEOTIDE SEQUENCE</scope>
    <source>
        <strain evidence="2">CCM 7905</strain>
    </source>
</reference>
<dbReference type="SUPFAM" id="SSF50475">
    <property type="entry name" value="FMN-binding split barrel"/>
    <property type="match status" value="1"/>
</dbReference>
<dbReference type="InterPro" id="IPR037119">
    <property type="entry name" value="Haem_oxidase_HugZ-like_sf"/>
</dbReference>
<name>A0A917CJ71_9NOCA</name>
<dbReference type="EMBL" id="BMCU01000001">
    <property type="protein sequence ID" value="GGF90608.1"/>
    <property type="molecule type" value="Genomic_DNA"/>
</dbReference>
<dbReference type="Gene3D" id="3.20.180.10">
    <property type="entry name" value="PNP-oxidase-like"/>
    <property type="match status" value="1"/>
</dbReference>
<proteinExistence type="predicted"/>
<evidence type="ECO:0000313" key="3">
    <source>
        <dbReference type="Proteomes" id="UP000654257"/>
    </source>
</evidence>
<reference evidence="2" key="2">
    <citation type="submission" date="2020-09" db="EMBL/GenBank/DDBJ databases">
        <authorList>
            <person name="Sun Q."/>
            <person name="Sedlacek I."/>
        </authorList>
    </citation>
    <scope>NUCLEOTIDE SEQUENCE</scope>
    <source>
        <strain evidence="2">CCM 7905</strain>
    </source>
</reference>
<feature type="domain" description="DUF2470" evidence="1">
    <location>
        <begin position="158"/>
        <end position="228"/>
    </location>
</feature>
<dbReference type="AlphaFoldDB" id="A0A917CJ71"/>
<dbReference type="Pfam" id="PF10615">
    <property type="entry name" value="DUF2470"/>
    <property type="match status" value="1"/>
</dbReference>
<keyword evidence="3" id="KW-1185">Reference proteome</keyword>
<dbReference type="RefSeq" id="WP_188542737.1">
    <property type="nucleotide sequence ID" value="NZ_BMCU01000001.1"/>
</dbReference>
<evidence type="ECO:0000259" key="1">
    <source>
        <dbReference type="Pfam" id="PF10615"/>
    </source>
</evidence>
<dbReference type="Proteomes" id="UP000654257">
    <property type="component" value="Unassembled WGS sequence"/>
</dbReference>
<protein>
    <submittedName>
        <fullName evidence="2">Prephenate dehydratase</fullName>
    </submittedName>
</protein>
<gene>
    <name evidence="2" type="ORF">GCM10007304_00650</name>
</gene>
<evidence type="ECO:0000313" key="2">
    <source>
        <dbReference type="EMBL" id="GGF90608.1"/>
    </source>
</evidence>
<dbReference type="InterPro" id="IPR019595">
    <property type="entry name" value="DUF2470"/>
</dbReference>